<dbReference type="GO" id="GO:0006310">
    <property type="term" value="P:DNA recombination"/>
    <property type="evidence" value="ECO:0007669"/>
    <property type="project" value="UniProtKB-KW"/>
</dbReference>
<dbReference type="Pfam" id="PF12834">
    <property type="entry name" value="Phage_int_SAM_2"/>
    <property type="match status" value="1"/>
</dbReference>
<feature type="domain" description="Putative integrase N-terminal" evidence="2">
    <location>
        <begin position="1"/>
        <end position="83"/>
    </location>
</feature>
<dbReference type="EMBL" id="JAHHGM010000012">
    <property type="protein sequence ID" value="MBT2989914.1"/>
    <property type="molecule type" value="Genomic_DNA"/>
</dbReference>
<evidence type="ECO:0000256" key="1">
    <source>
        <dbReference type="ARBA" id="ARBA00023172"/>
    </source>
</evidence>
<proteinExistence type="predicted"/>
<dbReference type="GO" id="GO:0003677">
    <property type="term" value="F:DNA binding"/>
    <property type="evidence" value="ECO:0007669"/>
    <property type="project" value="InterPro"/>
</dbReference>
<dbReference type="InterPro" id="IPR024457">
    <property type="entry name" value="Putative_integrase_N"/>
</dbReference>
<dbReference type="GO" id="GO:0015074">
    <property type="term" value="P:DNA integration"/>
    <property type="evidence" value="ECO:0007669"/>
    <property type="project" value="InterPro"/>
</dbReference>
<dbReference type="Proteomes" id="UP000770889">
    <property type="component" value="Unassembled WGS sequence"/>
</dbReference>
<dbReference type="SUPFAM" id="SSF56349">
    <property type="entry name" value="DNA breaking-rejoining enzymes"/>
    <property type="match status" value="1"/>
</dbReference>
<feature type="domain" description="Integrase catalytic" evidence="3">
    <location>
        <begin position="122"/>
        <end position="233"/>
    </location>
</feature>
<sequence>MRDLNYQLKQICHRNRDGSYSTQAKRFHHLMMMANQLHDLGFRGMTARSLKPKHVDALVKHWMEQELAVGTIKNRMSVLRWWAEKVAKQNVIARSNEHYGIPDRQFVSSTPKATGVTVQELDKITDPYVRMSLELQQAFGLRREEAIKFIPSFADRGNHITLKSTWTKGGKERDVPVRTDVQREVLKRAHQLAGSGSLIPQDRNYIQQLRVYERQTANAGLSKLHGLRHAYAQARYEELTGWKAPAAGGPVAKALSPGQKVMDRQARRTVSRELGHIREQITSVYLSR</sequence>
<dbReference type="Pfam" id="PF12835">
    <property type="entry name" value="Integrase_1"/>
    <property type="match status" value="1"/>
</dbReference>
<keyword evidence="1" id="KW-0233">DNA recombination</keyword>
<dbReference type="Gene3D" id="1.10.443.10">
    <property type="entry name" value="Intergrase catalytic core"/>
    <property type="match status" value="1"/>
</dbReference>
<protein>
    <submittedName>
        <fullName evidence="4">Integrase domain-containing protein</fullName>
    </submittedName>
</protein>
<organism evidence="4 5">
    <name type="scientific">Candidatus Thiodiazotropha taylori</name>
    <dbReference type="NCBI Taxonomy" id="2792791"/>
    <lineage>
        <taxon>Bacteria</taxon>
        <taxon>Pseudomonadati</taxon>
        <taxon>Pseudomonadota</taxon>
        <taxon>Gammaproteobacteria</taxon>
        <taxon>Chromatiales</taxon>
        <taxon>Sedimenticolaceae</taxon>
        <taxon>Candidatus Thiodiazotropha</taxon>
    </lineage>
</organism>
<accession>A0A944QVE3</accession>
<dbReference type="InterPro" id="IPR013762">
    <property type="entry name" value="Integrase-like_cat_sf"/>
</dbReference>
<dbReference type="InterPro" id="IPR011010">
    <property type="entry name" value="DNA_brk_join_enz"/>
</dbReference>
<evidence type="ECO:0000313" key="4">
    <source>
        <dbReference type="EMBL" id="MBT2989914.1"/>
    </source>
</evidence>
<dbReference type="AlphaFoldDB" id="A0A944QVE3"/>
<evidence type="ECO:0000259" key="3">
    <source>
        <dbReference type="Pfam" id="PF12835"/>
    </source>
</evidence>
<reference evidence="4 5" key="1">
    <citation type="submission" date="2021-05" db="EMBL/GenBank/DDBJ databases">
        <title>Genetic and Functional Diversity in Clade A Lucinid endosymbionts from the Bahamas.</title>
        <authorList>
            <person name="Giani N.M."/>
            <person name="Engel A.S."/>
            <person name="Campbell B.J."/>
        </authorList>
    </citation>
    <scope>NUCLEOTIDE SEQUENCE [LARGE SCALE GENOMIC DNA]</scope>
    <source>
        <strain evidence="4">LUC16012Gg_MoonRockCtena</strain>
    </source>
</reference>
<evidence type="ECO:0000313" key="5">
    <source>
        <dbReference type="Proteomes" id="UP000770889"/>
    </source>
</evidence>
<dbReference type="InterPro" id="IPR024456">
    <property type="entry name" value="Integrase_catalytic_putative"/>
</dbReference>
<evidence type="ECO:0000259" key="2">
    <source>
        <dbReference type="Pfam" id="PF12834"/>
    </source>
</evidence>
<comment type="caution">
    <text evidence="4">The sequence shown here is derived from an EMBL/GenBank/DDBJ whole genome shotgun (WGS) entry which is preliminary data.</text>
</comment>
<gene>
    <name evidence="4" type="ORF">KME65_13250</name>
</gene>
<name>A0A944QVE3_9GAMM</name>